<keyword evidence="3 7" id="KW-0813">Transport</keyword>
<accession>A0ABR1H1B4</accession>
<comment type="caution">
    <text evidence="10">The sequence shown here is derived from an EMBL/GenBank/DDBJ whole genome shotgun (WGS) entry which is preliminary data.</text>
</comment>
<evidence type="ECO:0000313" key="11">
    <source>
        <dbReference type="Proteomes" id="UP001498476"/>
    </source>
</evidence>
<evidence type="ECO:0000313" key="10">
    <source>
        <dbReference type="EMBL" id="KAK7414421.1"/>
    </source>
</evidence>
<keyword evidence="6 8" id="KW-0472">Membrane</keyword>
<evidence type="ECO:0000259" key="9">
    <source>
        <dbReference type="PROSITE" id="PS50850"/>
    </source>
</evidence>
<feature type="transmembrane region" description="Helical" evidence="8">
    <location>
        <begin position="179"/>
        <end position="200"/>
    </location>
</feature>
<feature type="transmembrane region" description="Helical" evidence="8">
    <location>
        <begin position="46"/>
        <end position="72"/>
    </location>
</feature>
<comment type="subcellular location">
    <subcellularLocation>
        <location evidence="1">Membrane</location>
        <topology evidence="1">Multi-pass membrane protein</topology>
    </subcellularLocation>
</comment>
<feature type="transmembrane region" description="Helical" evidence="8">
    <location>
        <begin position="220"/>
        <end position="238"/>
    </location>
</feature>
<protein>
    <recommendedName>
        <fullName evidence="9">Major facilitator superfamily (MFS) profile domain-containing protein</fullName>
    </recommendedName>
</protein>
<comment type="similarity">
    <text evidence="2 7">Belongs to the major facilitator superfamily. Sugar transporter (TC 2.A.1.1) family.</text>
</comment>
<dbReference type="PROSITE" id="PS50850">
    <property type="entry name" value="MFS"/>
    <property type="match status" value="1"/>
</dbReference>
<evidence type="ECO:0000256" key="7">
    <source>
        <dbReference type="RuleBase" id="RU003346"/>
    </source>
</evidence>
<dbReference type="InterPro" id="IPR003663">
    <property type="entry name" value="Sugar/inositol_transpt"/>
</dbReference>
<dbReference type="PROSITE" id="PS00217">
    <property type="entry name" value="SUGAR_TRANSPORT_2"/>
    <property type="match status" value="1"/>
</dbReference>
<dbReference type="EMBL" id="JAZAVJ010000103">
    <property type="protein sequence ID" value="KAK7414421.1"/>
    <property type="molecule type" value="Genomic_DNA"/>
</dbReference>
<feature type="transmembrane region" description="Helical" evidence="8">
    <location>
        <begin position="437"/>
        <end position="460"/>
    </location>
</feature>
<keyword evidence="5 8" id="KW-1133">Transmembrane helix</keyword>
<feature type="domain" description="Major facilitator superfamily (MFS) profile" evidence="9">
    <location>
        <begin position="49"/>
        <end position="494"/>
    </location>
</feature>
<proteinExistence type="inferred from homology"/>
<dbReference type="InterPro" id="IPR005828">
    <property type="entry name" value="MFS_sugar_transport-like"/>
</dbReference>
<feature type="transmembrane region" description="Helical" evidence="8">
    <location>
        <begin position="340"/>
        <end position="359"/>
    </location>
</feature>
<feature type="transmembrane region" description="Helical" evidence="8">
    <location>
        <begin position="472"/>
        <end position="490"/>
    </location>
</feature>
<feature type="transmembrane region" description="Helical" evidence="8">
    <location>
        <begin position="126"/>
        <end position="144"/>
    </location>
</feature>
<evidence type="ECO:0000256" key="4">
    <source>
        <dbReference type="ARBA" id="ARBA00022692"/>
    </source>
</evidence>
<dbReference type="Gene3D" id="1.20.1250.20">
    <property type="entry name" value="MFS general substrate transporter like domains"/>
    <property type="match status" value="1"/>
</dbReference>
<feature type="transmembrane region" description="Helical" evidence="8">
    <location>
        <begin position="98"/>
        <end position="119"/>
    </location>
</feature>
<feature type="transmembrane region" description="Helical" evidence="8">
    <location>
        <begin position="371"/>
        <end position="391"/>
    </location>
</feature>
<dbReference type="PANTHER" id="PTHR48022:SF15">
    <property type="entry name" value="ALPHA-GLUCOSIDE TRANSPORTER, PUTATIVE (AFU_ORTHOLOGUE AFUA_5G00500)-RELATED"/>
    <property type="match status" value="1"/>
</dbReference>
<feature type="transmembrane region" description="Helical" evidence="8">
    <location>
        <begin position="403"/>
        <end position="425"/>
    </location>
</feature>
<organism evidence="10 11">
    <name type="scientific">Neonectria punicea</name>
    <dbReference type="NCBI Taxonomy" id="979145"/>
    <lineage>
        <taxon>Eukaryota</taxon>
        <taxon>Fungi</taxon>
        <taxon>Dikarya</taxon>
        <taxon>Ascomycota</taxon>
        <taxon>Pezizomycotina</taxon>
        <taxon>Sordariomycetes</taxon>
        <taxon>Hypocreomycetidae</taxon>
        <taxon>Hypocreales</taxon>
        <taxon>Nectriaceae</taxon>
        <taxon>Neonectria</taxon>
    </lineage>
</organism>
<evidence type="ECO:0000256" key="1">
    <source>
        <dbReference type="ARBA" id="ARBA00004141"/>
    </source>
</evidence>
<dbReference type="NCBIfam" id="TIGR00879">
    <property type="entry name" value="SP"/>
    <property type="match status" value="1"/>
</dbReference>
<dbReference type="InterPro" id="IPR020846">
    <property type="entry name" value="MFS_dom"/>
</dbReference>
<feature type="transmembrane region" description="Helical" evidence="8">
    <location>
        <begin position="307"/>
        <end position="328"/>
    </location>
</feature>
<dbReference type="PROSITE" id="PS00216">
    <property type="entry name" value="SUGAR_TRANSPORT_1"/>
    <property type="match status" value="1"/>
</dbReference>
<feature type="transmembrane region" description="Helical" evidence="8">
    <location>
        <begin position="150"/>
        <end position="167"/>
    </location>
</feature>
<evidence type="ECO:0000256" key="2">
    <source>
        <dbReference type="ARBA" id="ARBA00010992"/>
    </source>
</evidence>
<reference evidence="10 11" key="1">
    <citation type="journal article" date="2025" name="Microbiol. Resour. Announc.">
        <title>Draft genome sequences for Neonectria magnoliae and Neonectria punicea, canker pathogens of Liriodendron tulipifera and Acer saccharum in West Virginia.</title>
        <authorList>
            <person name="Petronek H.M."/>
            <person name="Kasson M.T."/>
            <person name="Metheny A.M."/>
            <person name="Stauder C.M."/>
            <person name="Lovett B."/>
            <person name="Lynch S.C."/>
            <person name="Garnas J.R."/>
            <person name="Kasson L.R."/>
            <person name="Stajich J.E."/>
        </authorList>
    </citation>
    <scope>NUCLEOTIDE SEQUENCE [LARGE SCALE GENOMIC DNA]</scope>
    <source>
        <strain evidence="10 11">NRRL 64653</strain>
    </source>
</reference>
<dbReference type="InterPro" id="IPR050360">
    <property type="entry name" value="MFS_Sugar_Transporters"/>
</dbReference>
<keyword evidence="4 8" id="KW-0812">Transmembrane</keyword>
<name>A0ABR1H1B4_9HYPO</name>
<dbReference type="InterPro" id="IPR036259">
    <property type="entry name" value="MFS_trans_sf"/>
</dbReference>
<gene>
    <name evidence="10" type="ORF">QQX98_006699</name>
</gene>
<evidence type="ECO:0000256" key="8">
    <source>
        <dbReference type="SAM" id="Phobius"/>
    </source>
</evidence>
<dbReference type="SUPFAM" id="SSF103473">
    <property type="entry name" value="MFS general substrate transporter"/>
    <property type="match status" value="1"/>
</dbReference>
<dbReference type="PANTHER" id="PTHR48022">
    <property type="entry name" value="PLASTIDIC GLUCOSE TRANSPORTER 4"/>
    <property type="match status" value="1"/>
</dbReference>
<dbReference type="Pfam" id="PF00083">
    <property type="entry name" value="Sugar_tr"/>
    <property type="match status" value="1"/>
</dbReference>
<sequence>MAELEKPSLDNKPVDLEAIMMVSAESTNVPVTWSDRTLELKKSWRATAACFACASLAVLIGYDLTLIGSIIANAEFVKKFGVYDDRLEVWTLPADRQLAWTICQFLAAIVGAFTVGSINDRFGRRICFHTTLALTMIGTVVELVSPGWKVWIVAKLIFGMAMGFMQGNTPTYVSELAPIRVRGFMLSLFQFWITLGSFLASCVLEGTSKIEGSWSWKTAIASQFGIGFVCLVPFVLLVPESPYYLIRRGSVDAARDSLLTLRSQEADYSVEEDLEMLKATIMHEEEVSAVDVSYLDCFKGVDRRRTLIACLMMVMQQFSGFPLCGNYLAYFLSLSGLSDAFLITVISSLLSVFAILVAFTLVEYVGRRPQLLFGMTGMVPCLVAISVLGWVGRGTNGNGRALAAFSIIWNVLYFLSVGAIGWSIVGEISSTRLRAKTTAIATAVNAAVNLGWAVDIPYLINADEADLGPKAGLIFLGPLVILGMIAFFAIPETKGKSFSQLNDLFESRTSARNF</sequence>
<evidence type="ECO:0000256" key="5">
    <source>
        <dbReference type="ARBA" id="ARBA00022989"/>
    </source>
</evidence>
<evidence type="ECO:0000256" key="3">
    <source>
        <dbReference type="ARBA" id="ARBA00022448"/>
    </source>
</evidence>
<dbReference type="Proteomes" id="UP001498476">
    <property type="component" value="Unassembled WGS sequence"/>
</dbReference>
<evidence type="ECO:0000256" key="6">
    <source>
        <dbReference type="ARBA" id="ARBA00023136"/>
    </source>
</evidence>
<keyword evidence="11" id="KW-1185">Reference proteome</keyword>
<dbReference type="InterPro" id="IPR005829">
    <property type="entry name" value="Sugar_transporter_CS"/>
</dbReference>